<organism evidence="1 2">
    <name type="scientific">Theileria orientalis</name>
    <dbReference type="NCBI Taxonomy" id="68886"/>
    <lineage>
        <taxon>Eukaryota</taxon>
        <taxon>Sar</taxon>
        <taxon>Alveolata</taxon>
        <taxon>Apicomplexa</taxon>
        <taxon>Aconoidasida</taxon>
        <taxon>Piroplasmida</taxon>
        <taxon>Theileriidae</taxon>
        <taxon>Theileria</taxon>
    </lineage>
</organism>
<evidence type="ECO:0000313" key="2">
    <source>
        <dbReference type="Proteomes" id="UP000244811"/>
    </source>
</evidence>
<sequence>MNIIYMYLFCILPNCYGIKVPGLNKIKYTFSKSGSDNEVLNENPVYFVLSHKEFGSTIGTSDENDYQAYVPSEVNVVNNNNYNEVLSSLKSKVFKKKQTVINFRDELNVDDKNTKKDNRVDESILKLAEIVLLVDRVIVPVDYLKLVKRGCAGMEEFKLLGLMTYALNTHTRIYPKVHIVIYNYRPMGRTIYVNKKQKEFIERQKYEINEAINEFLNSFIKIVDNEKVNELLFEGISVRCNYVEKYKDLRDLMKQFYSEDHSYYKTCMEDIDDEFNKKLTVCESIDKSADKSKSLKQLSFNFGDYNALESNFELYQQILNLYKDSFNR</sequence>
<reference evidence="1" key="1">
    <citation type="submission" date="2022-07" db="EMBL/GenBank/DDBJ databases">
        <title>Evaluation of T. orientalis genome assembly methods using nanopore sequencing and analysis of variation between genomes.</title>
        <authorList>
            <person name="Yam J."/>
            <person name="Micallef M.L."/>
            <person name="Liu M."/>
            <person name="Djordjevic S.P."/>
            <person name="Bogema D.R."/>
            <person name="Jenkins C."/>
        </authorList>
    </citation>
    <scope>NUCLEOTIDE SEQUENCE</scope>
    <source>
        <strain evidence="1">Goon Nure</strain>
    </source>
</reference>
<accession>A0A976MDV6</accession>
<dbReference type="Proteomes" id="UP000244811">
    <property type="component" value="Chromosome 4"/>
</dbReference>
<name>A0A976MDV6_THEOR</name>
<protein>
    <submittedName>
        <fullName evidence="1">Uncharacterized protein</fullName>
    </submittedName>
</protein>
<dbReference type="AlphaFoldDB" id="A0A976MDV6"/>
<gene>
    <name evidence="1" type="ORF">MACK_002939</name>
</gene>
<evidence type="ECO:0000313" key="1">
    <source>
        <dbReference type="EMBL" id="UKK02842.2"/>
    </source>
</evidence>
<dbReference type="EMBL" id="CP056072">
    <property type="protein sequence ID" value="UKK02842.2"/>
    <property type="molecule type" value="Genomic_DNA"/>
</dbReference>
<proteinExistence type="predicted"/>